<reference evidence="2" key="2">
    <citation type="submission" date="2015-06" db="UniProtKB">
        <authorList>
            <consortium name="EnsemblPlants"/>
        </authorList>
    </citation>
    <scope>IDENTIFICATION</scope>
    <source>
        <strain evidence="2">DM1-3 516 R44</strain>
    </source>
</reference>
<accession>M1DQG7</accession>
<feature type="region of interest" description="Disordered" evidence="1">
    <location>
        <begin position="92"/>
        <end position="113"/>
    </location>
</feature>
<keyword evidence="3" id="KW-1185">Reference proteome</keyword>
<name>M1DQG7_SOLTU</name>
<sequence length="113" mass="12469">MSSVSLAFVDPIHVLKGPCDLSFTFANGSPKLTGTASGINETSTMIVDARERMSKFVLGVSKIVVKKCRTDMLINDMDISRLMVHAQQIEEEKLRGRSREKKKARAGDGNFSH</sequence>
<evidence type="ECO:0000313" key="2">
    <source>
        <dbReference type="EnsemblPlants" id="PGSC0003DMT400092754"/>
    </source>
</evidence>
<dbReference type="HOGENOM" id="CLU_2137984_0_0_1"/>
<dbReference type="AlphaFoldDB" id="M1DQG7"/>
<dbReference type="PaxDb" id="4113-PGSC0003DMT400092754"/>
<proteinExistence type="predicted"/>
<organism evidence="2 3">
    <name type="scientific">Solanum tuberosum</name>
    <name type="common">Potato</name>
    <dbReference type="NCBI Taxonomy" id="4113"/>
    <lineage>
        <taxon>Eukaryota</taxon>
        <taxon>Viridiplantae</taxon>
        <taxon>Streptophyta</taxon>
        <taxon>Embryophyta</taxon>
        <taxon>Tracheophyta</taxon>
        <taxon>Spermatophyta</taxon>
        <taxon>Magnoliopsida</taxon>
        <taxon>eudicotyledons</taxon>
        <taxon>Gunneridae</taxon>
        <taxon>Pentapetalae</taxon>
        <taxon>asterids</taxon>
        <taxon>lamiids</taxon>
        <taxon>Solanales</taxon>
        <taxon>Solanaceae</taxon>
        <taxon>Solanoideae</taxon>
        <taxon>Solaneae</taxon>
        <taxon>Solanum</taxon>
    </lineage>
</organism>
<dbReference type="Proteomes" id="UP000011115">
    <property type="component" value="Unassembled WGS sequence"/>
</dbReference>
<dbReference type="EnsemblPlants" id="PGSC0003DMT400092754">
    <property type="protein sequence ID" value="PGSC0003DMT400092754"/>
    <property type="gene ID" value="PGSC0003DMG400042325"/>
</dbReference>
<dbReference type="InParanoid" id="M1DQG7"/>
<protein>
    <submittedName>
        <fullName evidence="2">Gag-pol polyprotein</fullName>
    </submittedName>
</protein>
<evidence type="ECO:0000256" key="1">
    <source>
        <dbReference type="SAM" id="MobiDB-lite"/>
    </source>
</evidence>
<reference evidence="3" key="1">
    <citation type="journal article" date="2011" name="Nature">
        <title>Genome sequence and analysis of the tuber crop potato.</title>
        <authorList>
            <consortium name="The Potato Genome Sequencing Consortium"/>
        </authorList>
    </citation>
    <scope>NUCLEOTIDE SEQUENCE [LARGE SCALE GENOMIC DNA]</scope>
    <source>
        <strain evidence="3">cv. DM1-3 516 R44</strain>
    </source>
</reference>
<dbReference type="Gramene" id="PGSC0003DMT400092754">
    <property type="protein sequence ID" value="PGSC0003DMT400092754"/>
    <property type="gene ID" value="PGSC0003DMG400042325"/>
</dbReference>
<evidence type="ECO:0000313" key="3">
    <source>
        <dbReference type="Proteomes" id="UP000011115"/>
    </source>
</evidence>